<accession>A0ABW3QLB2</accession>
<comment type="caution">
    <text evidence="1">The sequence shown here is derived from an EMBL/GenBank/DDBJ whole genome shotgun (WGS) entry which is preliminary data.</text>
</comment>
<proteinExistence type="predicted"/>
<evidence type="ECO:0000313" key="2">
    <source>
        <dbReference type="Proteomes" id="UP001597116"/>
    </source>
</evidence>
<dbReference type="EMBL" id="JBHTLP010000021">
    <property type="protein sequence ID" value="MFD1144163.1"/>
    <property type="molecule type" value="Genomic_DNA"/>
</dbReference>
<gene>
    <name evidence="1" type="ORF">ACFQ4C_23765</name>
</gene>
<dbReference type="Proteomes" id="UP001597116">
    <property type="component" value="Unassembled WGS sequence"/>
</dbReference>
<protein>
    <submittedName>
        <fullName evidence="1">Uncharacterized protein</fullName>
    </submittedName>
</protein>
<dbReference type="RefSeq" id="WP_265989046.1">
    <property type="nucleotide sequence ID" value="NZ_CP110973.1"/>
</dbReference>
<organism evidence="1 2">
    <name type="scientific">Larkinella insperata</name>
    <dbReference type="NCBI Taxonomy" id="332158"/>
    <lineage>
        <taxon>Bacteria</taxon>
        <taxon>Pseudomonadati</taxon>
        <taxon>Bacteroidota</taxon>
        <taxon>Cytophagia</taxon>
        <taxon>Cytophagales</taxon>
        <taxon>Spirosomataceae</taxon>
        <taxon>Larkinella</taxon>
    </lineage>
</organism>
<reference evidence="2" key="1">
    <citation type="journal article" date="2019" name="Int. J. Syst. Evol. Microbiol.">
        <title>The Global Catalogue of Microorganisms (GCM) 10K type strain sequencing project: providing services to taxonomists for standard genome sequencing and annotation.</title>
        <authorList>
            <consortium name="The Broad Institute Genomics Platform"/>
            <consortium name="The Broad Institute Genome Sequencing Center for Infectious Disease"/>
            <person name="Wu L."/>
            <person name="Ma J."/>
        </authorList>
    </citation>
    <scope>NUCLEOTIDE SEQUENCE [LARGE SCALE GENOMIC DNA]</scope>
    <source>
        <strain evidence="2">CCUG 55608</strain>
    </source>
</reference>
<sequence length="129" mass="15234">MEFIIDKPKVRQGYSYVLKTSWLQDAVAARKLITSIRLVYRSPHTEQTEWTLVTGEYWFPNQRVHYPRFYIEVEAVPVSLKPQIQTMVQTAVIPQLIDWMDQQEKLENNSTVLKENFRAVFKDESLVIS</sequence>
<keyword evidence="2" id="KW-1185">Reference proteome</keyword>
<evidence type="ECO:0000313" key="1">
    <source>
        <dbReference type="EMBL" id="MFD1144163.1"/>
    </source>
</evidence>
<name>A0ABW3QLB2_9BACT</name>